<dbReference type="Gene3D" id="3.30.9.10">
    <property type="entry name" value="D-Amino Acid Oxidase, subunit A, domain 2"/>
    <property type="match status" value="1"/>
</dbReference>
<organism evidence="2 3">
    <name type="scientific">Amycolatopsis suaedae</name>
    <dbReference type="NCBI Taxonomy" id="2510978"/>
    <lineage>
        <taxon>Bacteria</taxon>
        <taxon>Bacillati</taxon>
        <taxon>Actinomycetota</taxon>
        <taxon>Actinomycetes</taxon>
        <taxon>Pseudonocardiales</taxon>
        <taxon>Pseudonocardiaceae</taxon>
        <taxon>Amycolatopsis</taxon>
    </lineage>
</organism>
<feature type="domain" description="FAD-binding" evidence="1">
    <location>
        <begin position="7"/>
        <end position="335"/>
    </location>
</feature>
<protein>
    <submittedName>
        <fullName evidence="2">FAD-dependent oxidoreductase</fullName>
    </submittedName>
</protein>
<dbReference type="RefSeq" id="WP_130479195.1">
    <property type="nucleotide sequence ID" value="NZ_SFCC01000020.1"/>
</dbReference>
<gene>
    <name evidence="2" type="ORF">EWH70_31365</name>
</gene>
<comment type="caution">
    <text evidence="2">The sequence shown here is derived from an EMBL/GenBank/DDBJ whole genome shotgun (WGS) entry which is preliminary data.</text>
</comment>
<evidence type="ECO:0000259" key="1">
    <source>
        <dbReference type="Pfam" id="PF01494"/>
    </source>
</evidence>
<dbReference type="SUPFAM" id="SSF51905">
    <property type="entry name" value="FAD/NAD(P)-binding domain"/>
    <property type="match status" value="1"/>
</dbReference>
<dbReference type="InterPro" id="IPR002938">
    <property type="entry name" value="FAD-bd"/>
</dbReference>
<evidence type="ECO:0000313" key="3">
    <source>
        <dbReference type="Proteomes" id="UP000292003"/>
    </source>
</evidence>
<reference evidence="2 3" key="1">
    <citation type="submission" date="2019-02" db="EMBL/GenBank/DDBJ databases">
        <title>Draft genome sequence of Amycolatopsis sp. 8-3EHSu isolated from roots of Suaeda maritima.</title>
        <authorList>
            <person name="Duangmal K."/>
            <person name="Chantavorakit T."/>
        </authorList>
    </citation>
    <scope>NUCLEOTIDE SEQUENCE [LARGE SCALE GENOMIC DNA]</scope>
    <source>
        <strain evidence="2 3">8-3EHSu</strain>
    </source>
</reference>
<dbReference type="InterPro" id="IPR036188">
    <property type="entry name" value="FAD/NAD-bd_sf"/>
</dbReference>
<dbReference type="EMBL" id="SFCC01000020">
    <property type="protein sequence ID" value="RZQ59932.1"/>
    <property type="molecule type" value="Genomic_DNA"/>
</dbReference>
<dbReference type="PANTHER" id="PTHR46865:SF2">
    <property type="entry name" value="MONOOXYGENASE"/>
    <property type="match status" value="1"/>
</dbReference>
<dbReference type="Gene3D" id="3.50.50.60">
    <property type="entry name" value="FAD/NAD(P)-binding domain"/>
    <property type="match status" value="1"/>
</dbReference>
<dbReference type="AlphaFoldDB" id="A0A4Q7J076"/>
<sequence>MTLSGFRVLVSGAGVAGPAVAYWLSHFGAEVTVVESAPALRTSGFAVDFRGPTHLGVLRRMGVLDELRALATGGGAITAVDERDREIFTLPAEFAGGEIEVLRRDLSRVLHDRAADRVEYLFGERITGLTETADGVRADLAGGASRTVDLVVGADGLHSGVRRLTFGPERDFVRHLGHYLASWHVPADPRFDDVSRQYAVPGRMASVGLDGPDRALALVVFAAPPVEADWHDTGWQREMITRELGGMGWHVPQLLESLPAAEELYFDSVSRVTAPRWTSGRVALLGDAAWGVTLGGMGVGTAVVGAYVLAGELATARGDHRVALAAYERRMRPYAGRWQRGANPGQFLAPTTATRLRIRNALFANRMVRKLMITATGKLATDTALPDYPLAACETHA</sequence>
<dbReference type="PRINTS" id="PR00420">
    <property type="entry name" value="RNGMNOXGNASE"/>
</dbReference>
<proteinExistence type="predicted"/>
<name>A0A4Q7J076_9PSEU</name>
<keyword evidence="3" id="KW-1185">Reference proteome</keyword>
<dbReference type="Proteomes" id="UP000292003">
    <property type="component" value="Unassembled WGS sequence"/>
</dbReference>
<dbReference type="InterPro" id="IPR051704">
    <property type="entry name" value="FAD_aromatic-hydroxylase"/>
</dbReference>
<accession>A0A4Q7J076</accession>
<dbReference type="Pfam" id="PF01494">
    <property type="entry name" value="FAD_binding_3"/>
    <property type="match status" value="1"/>
</dbReference>
<dbReference type="PANTHER" id="PTHR46865">
    <property type="entry name" value="OXIDOREDUCTASE-RELATED"/>
    <property type="match status" value="1"/>
</dbReference>
<dbReference type="OrthoDB" id="3356051at2"/>
<evidence type="ECO:0000313" key="2">
    <source>
        <dbReference type="EMBL" id="RZQ59932.1"/>
    </source>
</evidence>
<dbReference type="GO" id="GO:0071949">
    <property type="term" value="F:FAD binding"/>
    <property type="evidence" value="ECO:0007669"/>
    <property type="project" value="InterPro"/>
</dbReference>